<reference evidence="1" key="1">
    <citation type="submission" date="2019-12" db="EMBL/GenBank/DDBJ databases">
        <title>Genome sequencing and annotation of Brassica cretica.</title>
        <authorList>
            <person name="Studholme D.J."/>
            <person name="Sarris P."/>
        </authorList>
    </citation>
    <scope>NUCLEOTIDE SEQUENCE</scope>
    <source>
        <strain evidence="1">PFS-109/04</strain>
        <tissue evidence="1">Leaf</tissue>
    </source>
</reference>
<name>A0A8S9P9B6_BRACR</name>
<evidence type="ECO:0000313" key="2">
    <source>
        <dbReference type="Proteomes" id="UP000712600"/>
    </source>
</evidence>
<evidence type="ECO:0000313" key="1">
    <source>
        <dbReference type="EMBL" id="KAF3509747.1"/>
    </source>
</evidence>
<protein>
    <submittedName>
        <fullName evidence="1">Uncharacterized protein</fullName>
    </submittedName>
</protein>
<organism evidence="1 2">
    <name type="scientific">Brassica cretica</name>
    <name type="common">Mustard</name>
    <dbReference type="NCBI Taxonomy" id="69181"/>
    <lineage>
        <taxon>Eukaryota</taxon>
        <taxon>Viridiplantae</taxon>
        <taxon>Streptophyta</taxon>
        <taxon>Embryophyta</taxon>
        <taxon>Tracheophyta</taxon>
        <taxon>Spermatophyta</taxon>
        <taxon>Magnoliopsida</taxon>
        <taxon>eudicotyledons</taxon>
        <taxon>Gunneridae</taxon>
        <taxon>Pentapetalae</taxon>
        <taxon>rosids</taxon>
        <taxon>malvids</taxon>
        <taxon>Brassicales</taxon>
        <taxon>Brassicaceae</taxon>
        <taxon>Brassiceae</taxon>
        <taxon>Brassica</taxon>
    </lineage>
</organism>
<proteinExistence type="predicted"/>
<sequence length="150" mass="16935">MLRLPAQLDWGCRRGFDMEGDQLDDINTNQLEAQEDQVTRKKFLMVGTILIGGKYKKKVTGGKTHVQAAKQEWSITNFKGLRNMRNACQTYMLVVQSLRNRGEQDYTENSRLKGSVPSNIRDPGLFLRFRNEAFPAGSPNGPGRGAPYNL</sequence>
<accession>A0A8S9P9B6</accession>
<dbReference type="EMBL" id="QGKX02001521">
    <property type="protein sequence ID" value="KAF3509747.1"/>
    <property type="molecule type" value="Genomic_DNA"/>
</dbReference>
<dbReference type="AlphaFoldDB" id="A0A8S9P9B6"/>
<gene>
    <name evidence="1" type="ORF">F2Q69_00002569</name>
</gene>
<comment type="caution">
    <text evidence="1">The sequence shown here is derived from an EMBL/GenBank/DDBJ whole genome shotgun (WGS) entry which is preliminary data.</text>
</comment>
<dbReference type="Proteomes" id="UP000712600">
    <property type="component" value="Unassembled WGS sequence"/>
</dbReference>